<name>A0A7X5LIB3_9ALTE</name>
<evidence type="ECO:0000256" key="9">
    <source>
        <dbReference type="ARBA" id="ARBA00023077"/>
    </source>
</evidence>
<dbReference type="PANTHER" id="PTHR32552:SF89">
    <property type="entry name" value="CATECHOLATE SIDEROPHORE RECEPTOR FIU"/>
    <property type="match status" value="1"/>
</dbReference>
<keyword evidence="2 12" id="KW-0813">Transport</keyword>
<evidence type="ECO:0000256" key="13">
    <source>
        <dbReference type="RuleBase" id="RU003357"/>
    </source>
</evidence>
<evidence type="ECO:0000256" key="14">
    <source>
        <dbReference type="SAM" id="SignalP"/>
    </source>
</evidence>
<dbReference type="InterPro" id="IPR000531">
    <property type="entry name" value="Beta-barrel_TonB"/>
</dbReference>
<comment type="subcellular location">
    <subcellularLocation>
        <location evidence="1 12">Cell outer membrane</location>
        <topology evidence="1 12">Multi-pass membrane protein</topology>
    </subcellularLocation>
</comment>
<dbReference type="PANTHER" id="PTHR32552">
    <property type="entry name" value="FERRICHROME IRON RECEPTOR-RELATED"/>
    <property type="match status" value="1"/>
</dbReference>
<feature type="chain" id="PRO_5030866063" evidence="14">
    <location>
        <begin position="21"/>
        <end position="817"/>
    </location>
</feature>
<dbReference type="InterPro" id="IPR036942">
    <property type="entry name" value="Beta-barrel_TonB_sf"/>
</dbReference>
<accession>A0A7X5LIB3</accession>
<evidence type="ECO:0000256" key="3">
    <source>
        <dbReference type="ARBA" id="ARBA00022452"/>
    </source>
</evidence>
<evidence type="ECO:0000256" key="4">
    <source>
        <dbReference type="ARBA" id="ARBA00022496"/>
    </source>
</evidence>
<keyword evidence="4" id="KW-0410">Iron transport</keyword>
<feature type="domain" description="TonB-dependent receptor-like beta-barrel" evidence="15">
    <location>
        <begin position="293"/>
        <end position="764"/>
    </location>
</feature>
<dbReference type="GO" id="GO:0009279">
    <property type="term" value="C:cell outer membrane"/>
    <property type="evidence" value="ECO:0007669"/>
    <property type="project" value="UniProtKB-SubCell"/>
</dbReference>
<organism evidence="17 18">
    <name type="scientific">Alteromonas profundi</name>
    <dbReference type="NCBI Taxonomy" id="2696062"/>
    <lineage>
        <taxon>Bacteria</taxon>
        <taxon>Pseudomonadati</taxon>
        <taxon>Pseudomonadota</taxon>
        <taxon>Gammaproteobacteria</taxon>
        <taxon>Alteromonadales</taxon>
        <taxon>Alteromonadaceae</taxon>
        <taxon>Alteromonas/Salinimonas group</taxon>
        <taxon>Alteromonas</taxon>
    </lineage>
</organism>
<evidence type="ECO:0000256" key="11">
    <source>
        <dbReference type="ARBA" id="ARBA00023237"/>
    </source>
</evidence>
<evidence type="ECO:0000256" key="10">
    <source>
        <dbReference type="ARBA" id="ARBA00023136"/>
    </source>
</evidence>
<evidence type="ECO:0000259" key="15">
    <source>
        <dbReference type="Pfam" id="PF00593"/>
    </source>
</evidence>
<evidence type="ECO:0000256" key="12">
    <source>
        <dbReference type="PROSITE-ProRule" id="PRU01360"/>
    </source>
</evidence>
<evidence type="ECO:0000256" key="6">
    <source>
        <dbReference type="ARBA" id="ARBA00022729"/>
    </source>
</evidence>
<feature type="domain" description="TonB-dependent receptor plug" evidence="16">
    <location>
        <begin position="54"/>
        <end position="165"/>
    </location>
</feature>
<dbReference type="GO" id="GO:0015344">
    <property type="term" value="F:siderophore uptake transmembrane transporter activity"/>
    <property type="evidence" value="ECO:0007669"/>
    <property type="project" value="TreeGrafter"/>
</dbReference>
<keyword evidence="5 12" id="KW-0812">Transmembrane</keyword>
<comment type="similarity">
    <text evidence="12 13">Belongs to the TonB-dependent receptor family.</text>
</comment>
<protein>
    <submittedName>
        <fullName evidence="17">TonB-dependent receptor</fullName>
    </submittedName>
</protein>
<keyword evidence="10 12" id="KW-0472">Membrane</keyword>
<keyword evidence="8" id="KW-0406">Ion transport</keyword>
<dbReference type="Gene3D" id="2.170.130.10">
    <property type="entry name" value="TonB-dependent receptor, plug domain"/>
    <property type="match status" value="1"/>
</dbReference>
<keyword evidence="18" id="KW-1185">Reference proteome</keyword>
<dbReference type="Pfam" id="PF00593">
    <property type="entry name" value="TonB_dep_Rec_b-barrel"/>
    <property type="match status" value="1"/>
</dbReference>
<evidence type="ECO:0000256" key="8">
    <source>
        <dbReference type="ARBA" id="ARBA00023065"/>
    </source>
</evidence>
<keyword evidence="9 13" id="KW-0798">TonB box</keyword>
<evidence type="ECO:0000256" key="5">
    <source>
        <dbReference type="ARBA" id="ARBA00022692"/>
    </source>
</evidence>
<evidence type="ECO:0000313" key="18">
    <source>
        <dbReference type="Proteomes" id="UP000470213"/>
    </source>
</evidence>
<keyword evidence="11 12" id="KW-0998">Cell outer membrane</keyword>
<evidence type="ECO:0000256" key="1">
    <source>
        <dbReference type="ARBA" id="ARBA00004571"/>
    </source>
</evidence>
<gene>
    <name evidence="17" type="ORF">GTH32_01610</name>
</gene>
<dbReference type="AlphaFoldDB" id="A0A7X5LIB3"/>
<keyword evidence="17" id="KW-0675">Receptor</keyword>
<dbReference type="RefSeq" id="WP_163083497.1">
    <property type="nucleotide sequence ID" value="NZ_JAAAWN010000002.1"/>
</dbReference>
<feature type="signal peptide" evidence="14">
    <location>
        <begin position="1"/>
        <end position="20"/>
    </location>
</feature>
<dbReference type="SUPFAM" id="SSF56935">
    <property type="entry name" value="Porins"/>
    <property type="match status" value="1"/>
</dbReference>
<dbReference type="Gene3D" id="2.40.170.20">
    <property type="entry name" value="TonB-dependent receptor, beta-barrel domain"/>
    <property type="match status" value="1"/>
</dbReference>
<keyword evidence="3 12" id="KW-1134">Transmembrane beta strand</keyword>
<dbReference type="InterPro" id="IPR039426">
    <property type="entry name" value="TonB-dep_rcpt-like"/>
</dbReference>
<evidence type="ECO:0000256" key="7">
    <source>
        <dbReference type="ARBA" id="ARBA00023004"/>
    </source>
</evidence>
<dbReference type="Pfam" id="PF07715">
    <property type="entry name" value="Plug"/>
    <property type="match status" value="1"/>
</dbReference>
<keyword evidence="6 14" id="KW-0732">Signal</keyword>
<dbReference type="InterPro" id="IPR037066">
    <property type="entry name" value="Plug_dom_sf"/>
</dbReference>
<evidence type="ECO:0000256" key="2">
    <source>
        <dbReference type="ARBA" id="ARBA00022448"/>
    </source>
</evidence>
<dbReference type="Proteomes" id="UP000470213">
    <property type="component" value="Unassembled WGS sequence"/>
</dbReference>
<evidence type="ECO:0000313" key="17">
    <source>
        <dbReference type="EMBL" id="NDV89891.1"/>
    </source>
</evidence>
<sequence length="817" mass="90370">MNKLLLATTISSLLAGNALAQDTSQSADEESAQNKKVDYEQIVVTGTSRARLIAETPQSTTSLGEAEVAKLAMSSQADVLRYVPGVKVEGGGGEVATNLQVRGLPSSGQFQFTPLLYDGSPTLSAFGLNSSAYDVYYRNDLGIERVEFVRGGVSNLFGQGSVAGVINYLSKKGTEEAESTVQLELSDNNRKRIDFATSGPLNEKGMFYALSGFYRYDEGPIDTGLPTEGYQLRGNIHKELDDGSGYFTIYGQAIDDEVQFFLPIPLDSQSRDRVAGNDGREVESTQTFYASGLSYDTANGRYTTPIEEGVATRGGSISMEFQKELGNDFSVLARAKYASYDHQFNLFLDGDGIINVPETQSEYLANRGLGDVQDAQFTYAGTDIVLPEGDLLFANRILDRDRPVDDFSSELNIVKYLDIGDFSHSITVGTFFSSSEAEDNNVITRYLGEFNNKARLVDLTITDSDNNEIIVSQNGVTGPGISYSDATISARRTAFYIADQMQSDDWIIDVGLRWEEIDGTITREGSQTVIVNDDPSLYTDLQQNVTGNGALTHGNVTNSEVAYSIAALYKLADNFNVYANYSRGFFFPELRGVAFDPNGQPGTYESEIVKQAELGAKFFFDDFVGTVALFKTDLEDRRSVDFVNDENGVAVEVPVFQSTEAQGIEVVGSYNITDDLIFDANFTYTDHEFTEYESDPSVVGNELRRKPKVMFNSSLRYTLDDWDISFYHNYHGKNYTNDANTVELDDFHVFRLDTGYTWELGQGERIRTSIAVWNLFDSDGITEGSPRLGNSQTAGESYFVGRPILPRRVTLRVRYDF</sequence>
<evidence type="ECO:0000259" key="16">
    <source>
        <dbReference type="Pfam" id="PF07715"/>
    </source>
</evidence>
<proteinExistence type="inferred from homology"/>
<keyword evidence="7" id="KW-0408">Iron</keyword>
<dbReference type="EMBL" id="JAAAWN010000002">
    <property type="protein sequence ID" value="NDV89891.1"/>
    <property type="molecule type" value="Genomic_DNA"/>
</dbReference>
<dbReference type="InterPro" id="IPR012910">
    <property type="entry name" value="Plug_dom"/>
</dbReference>
<reference evidence="17 18" key="1">
    <citation type="submission" date="2020-01" db="EMBL/GenBank/DDBJ databases">
        <authorList>
            <person name="Chen J."/>
            <person name="Zhu S."/>
            <person name="Yang J."/>
        </authorList>
    </citation>
    <scope>NUCLEOTIDE SEQUENCE [LARGE SCALE GENOMIC DNA]</scope>
    <source>
        <strain evidence="17 18">345S023</strain>
    </source>
</reference>
<dbReference type="PROSITE" id="PS52016">
    <property type="entry name" value="TONB_DEPENDENT_REC_3"/>
    <property type="match status" value="1"/>
</dbReference>
<comment type="caution">
    <text evidence="17">The sequence shown here is derived from an EMBL/GenBank/DDBJ whole genome shotgun (WGS) entry which is preliminary data.</text>
</comment>